<sequence length="198" mass="21691">MALHMCSMLTLFFSVVVFGNGFVVDGQSDLENRLASLESRFNEMAESCVYCPDSSHSVKSHPAFMAALSTDLNNCNNDSPVVFKNVKLNVGSPYDARHGTFRAPRNGTYFFAATLTAKPNNGFHVKFVVNSLTNEVGYLFSDTQHSGHFERSTSIVVHLNTGDDVWMACVTGGASNVIGGYSGMQHDYHSHFEGFLVD</sequence>
<dbReference type="Gene3D" id="2.60.120.40">
    <property type="match status" value="1"/>
</dbReference>
<feature type="chain" id="PRO_5047391102" evidence="4">
    <location>
        <begin position="22"/>
        <end position="198"/>
    </location>
</feature>
<keyword evidence="3 4" id="KW-0732">Signal</keyword>
<accession>A0ABY7EK32</accession>
<dbReference type="EMBL" id="CP111017">
    <property type="protein sequence ID" value="WAR07556.1"/>
    <property type="molecule type" value="Genomic_DNA"/>
</dbReference>
<keyword evidence="2" id="KW-0964">Secreted</keyword>
<evidence type="ECO:0000259" key="5">
    <source>
        <dbReference type="PROSITE" id="PS50871"/>
    </source>
</evidence>
<feature type="signal peptide" evidence="4">
    <location>
        <begin position="1"/>
        <end position="21"/>
    </location>
</feature>
<evidence type="ECO:0000256" key="3">
    <source>
        <dbReference type="ARBA" id="ARBA00022729"/>
    </source>
</evidence>
<dbReference type="SMART" id="SM00110">
    <property type="entry name" value="C1Q"/>
    <property type="match status" value="1"/>
</dbReference>
<evidence type="ECO:0000313" key="7">
    <source>
        <dbReference type="Proteomes" id="UP001164746"/>
    </source>
</evidence>
<dbReference type="InterPro" id="IPR050822">
    <property type="entry name" value="Cerebellin_Synaptic_Org"/>
</dbReference>
<protein>
    <submittedName>
        <fullName evidence="6">C1QT4-like protein</fullName>
    </submittedName>
</protein>
<evidence type="ECO:0000256" key="4">
    <source>
        <dbReference type="SAM" id="SignalP"/>
    </source>
</evidence>
<gene>
    <name evidence="6" type="ORF">MAR_017514</name>
</gene>
<dbReference type="InterPro" id="IPR008983">
    <property type="entry name" value="Tumour_necrosis_fac-like_dom"/>
</dbReference>
<comment type="subcellular location">
    <subcellularLocation>
        <location evidence="1">Secreted</location>
    </subcellularLocation>
</comment>
<name>A0ABY7EK32_MYAAR</name>
<evidence type="ECO:0000313" key="6">
    <source>
        <dbReference type="EMBL" id="WAR07556.1"/>
    </source>
</evidence>
<dbReference type="PROSITE" id="PS50871">
    <property type="entry name" value="C1Q"/>
    <property type="match status" value="1"/>
</dbReference>
<feature type="domain" description="C1q" evidence="5">
    <location>
        <begin position="57"/>
        <end position="198"/>
    </location>
</feature>
<reference evidence="6" key="1">
    <citation type="submission" date="2022-11" db="EMBL/GenBank/DDBJ databases">
        <title>Centuries of genome instability and evolution in soft-shell clam transmissible cancer (bioRxiv).</title>
        <authorList>
            <person name="Hart S.F.M."/>
            <person name="Yonemitsu M.A."/>
            <person name="Giersch R.M."/>
            <person name="Beal B.F."/>
            <person name="Arriagada G."/>
            <person name="Davis B.W."/>
            <person name="Ostrander E.A."/>
            <person name="Goff S.P."/>
            <person name="Metzger M.J."/>
        </authorList>
    </citation>
    <scope>NUCLEOTIDE SEQUENCE</scope>
    <source>
        <strain evidence="6">MELC-2E11</strain>
        <tissue evidence="6">Siphon/mantle</tissue>
    </source>
</reference>
<keyword evidence="7" id="KW-1185">Reference proteome</keyword>
<evidence type="ECO:0000256" key="1">
    <source>
        <dbReference type="ARBA" id="ARBA00004613"/>
    </source>
</evidence>
<dbReference type="Pfam" id="PF00386">
    <property type="entry name" value="C1q"/>
    <property type="match status" value="1"/>
</dbReference>
<proteinExistence type="predicted"/>
<dbReference type="InterPro" id="IPR001073">
    <property type="entry name" value="C1q_dom"/>
</dbReference>
<organism evidence="6 7">
    <name type="scientific">Mya arenaria</name>
    <name type="common">Soft-shell clam</name>
    <dbReference type="NCBI Taxonomy" id="6604"/>
    <lineage>
        <taxon>Eukaryota</taxon>
        <taxon>Metazoa</taxon>
        <taxon>Spiralia</taxon>
        <taxon>Lophotrochozoa</taxon>
        <taxon>Mollusca</taxon>
        <taxon>Bivalvia</taxon>
        <taxon>Autobranchia</taxon>
        <taxon>Heteroconchia</taxon>
        <taxon>Euheterodonta</taxon>
        <taxon>Imparidentia</taxon>
        <taxon>Neoheterodontei</taxon>
        <taxon>Myida</taxon>
        <taxon>Myoidea</taxon>
        <taxon>Myidae</taxon>
        <taxon>Mya</taxon>
    </lineage>
</organism>
<dbReference type="PANTHER" id="PTHR22923">
    <property type="entry name" value="CEREBELLIN-RELATED"/>
    <property type="match status" value="1"/>
</dbReference>
<dbReference type="Proteomes" id="UP001164746">
    <property type="component" value="Chromosome 6"/>
</dbReference>
<dbReference type="PANTHER" id="PTHR22923:SF116">
    <property type="entry name" value="C1Q DOMAIN-CONTAINING PROTEIN"/>
    <property type="match status" value="1"/>
</dbReference>
<evidence type="ECO:0000256" key="2">
    <source>
        <dbReference type="ARBA" id="ARBA00022525"/>
    </source>
</evidence>
<dbReference type="PRINTS" id="PR00007">
    <property type="entry name" value="COMPLEMNTC1Q"/>
</dbReference>
<dbReference type="SUPFAM" id="SSF49842">
    <property type="entry name" value="TNF-like"/>
    <property type="match status" value="1"/>
</dbReference>